<reference evidence="11 12" key="1">
    <citation type="journal article" date="2000" name="Nature">
        <title>Sequence and analysis of chromosome 1 of the plant Arabidopsis thaliana.</title>
        <authorList>
            <person name="Theologis A."/>
            <person name="Ecker J.R."/>
            <person name="Palm C.J."/>
            <person name="Federspiel N.A."/>
            <person name="Kaul S."/>
            <person name="White O."/>
            <person name="Alonso J."/>
            <person name="Altafi H."/>
            <person name="Araujo R."/>
            <person name="Bowman C.L."/>
            <person name="Brooks S.Y."/>
            <person name="Buehler E."/>
            <person name="Chan A."/>
            <person name="Chao Q."/>
            <person name="Chen H."/>
            <person name="Cheuk R.F."/>
            <person name="Chin C.W."/>
            <person name="Chung M.K."/>
            <person name="Conn L."/>
            <person name="Conway A.B."/>
            <person name="Conway A.R."/>
            <person name="Creasy T.H."/>
            <person name="Dewar K."/>
            <person name="Dunn P."/>
            <person name="Etgu P."/>
            <person name="Feldblyum T.V."/>
            <person name="Feng J."/>
            <person name="Fong B."/>
            <person name="Fujii C.Y."/>
            <person name="Gill J.E."/>
            <person name="Goldsmith A.D."/>
            <person name="Haas B."/>
            <person name="Hansen N.F."/>
            <person name="Hughes B."/>
            <person name="Huizar L."/>
            <person name="Hunter J.L."/>
            <person name="Jenkins J."/>
            <person name="Johnson-Hopson C."/>
            <person name="Khan S."/>
            <person name="Khaykin E."/>
            <person name="Kim C.J."/>
            <person name="Koo H.L."/>
            <person name="Kremenetskaia I."/>
            <person name="Kurtz D.B."/>
            <person name="Kwan A."/>
            <person name="Lam B."/>
            <person name="Langin-Hooper S."/>
            <person name="Lee A."/>
            <person name="Lee J.M."/>
            <person name="Lenz C.A."/>
            <person name="Li J.H."/>
            <person name="Li Y."/>
            <person name="Lin X."/>
            <person name="Liu S.X."/>
            <person name="Liu Z.A."/>
            <person name="Luros J.S."/>
            <person name="Maiti R."/>
            <person name="Marziali A."/>
            <person name="Militscher J."/>
            <person name="Miranda M."/>
            <person name="Nguyen M."/>
            <person name="Nierman W.C."/>
            <person name="Osborne B.I."/>
            <person name="Pai G."/>
            <person name="Peterson J."/>
            <person name="Pham P.K."/>
            <person name="Rizzo M."/>
            <person name="Rooney T."/>
            <person name="Rowley D."/>
            <person name="Sakano H."/>
            <person name="Salzberg S.L."/>
            <person name="Schwartz J.R."/>
            <person name="Shinn P."/>
            <person name="Southwick A.M."/>
            <person name="Sun H."/>
            <person name="Tallon L.J."/>
            <person name="Tambunga G."/>
            <person name="Toriumi M.J."/>
            <person name="Town C.D."/>
            <person name="Utterback T."/>
            <person name="Van Aken S."/>
            <person name="Vaysberg M."/>
            <person name="Vysotskaia V.S."/>
            <person name="Walker M."/>
            <person name="Wu D."/>
            <person name="Yu G."/>
            <person name="Fraser C.M."/>
            <person name="Venter J.C."/>
            <person name="Davis R.W."/>
        </authorList>
    </citation>
    <scope>NUCLEOTIDE SEQUENCE [LARGE SCALE GENOMIC DNA]</scope>
    <source>
        <strain evidence="12">cv. Columbia</strain>
    </source>
</reference>
<dbReference type="PROSITE" id="PS50104">
    <property type="entry name" value="TIR"/>
    <property type="match status" value="1"/>
</dbReference>
<dbReference type="InterPro" id="IPR027417">
    <property type="entry name" value="P-loop_NTPase"/>
</dbReference>
<keyword evidence="5" id="KW-0611">Plant defense</keyword>
<dbReference type="InParanoid" id="A0A1P8AT27"/>
<dbReference type="EC" id="3.2.2.6" evidence="1"/>
<protein>
    <recommendedName>
        <fullName evidence="1">ADP-ribosyl cyclase/cyclic ADP-ribose hydrolase</fullName>
        <ecNumber evidence="1">3.2.2.6</ecNumber>
    </recommendedName>
</protein>
<dbReference type="InterPro" id="IPR002182">
    <property type="entry name" value="NB-ARC"/>
</dbReference>
<evidence type="ECO:0000256" key="5">
    <source>
        <dbReference type="ARBA" id="ARBA00022821"/>
    </source>
</evidence>
<dbReference type="InterPro" id="IPR058192">
    <property type="entry name" value="WHD_ROQ1-like"/>
</dbReference>
<evidence type="ECO:0000256" key="1">
    <source>
        <dbReference type="ARBA" id="ARBA00011982"/>
    </source>
</evidence>
<dbReference type="InterPro" id="IPR045344">
    <property type="entry name" value="C-JID"/>
</dbReference>
<keyword evidence="6" id="KW-0520">NAD</keyword>
<feature type="domain" description="TIR" evidence="9">
    <location>
        <begin position="10"/>
        <end position="173"/>
    </location>
</feature>
<dbReference type="GO" id="GO:0005634">
    <property type="term" value="C:nucleus"/>
    <property type="evidence" value="ECO:0000314"/>
    <property type="project" value="TAIR"/>
</dbReference>
<dbReference type="Gene3D" id="3.40.50.300">
    <property type="entry name" value="P-loop containing nucleotide triphosphate hydrolases"/>
    <property type="match status" value="1"/>
</dbReference>
<dbReference type="Gene3D" id="3.80.10.10">
    <property type="entry name" value="Ribonuclease Inhibitor"/>
    <property type="match status" value="2"/>
</dbReference>
<feature type="compositionally biased region" description="Polar residues" evidence="8">
    <location>
        <begin position="1274"/>
        <end position="1283"/>
    </location>
</feature>
<dbReference type="Proteomes" id="UP000006548">
    <property type="component" value="Chromosome 1"/>
</dbReference>
<dbReference type="InterPro" id="IPR032675">
    <property type="entry name" value="LRR_dom_sf"/>
</dbReference>
<dbReference type="Gene3D" id="3.40.50.10140">
    <property type="entry name" value="Toll/interleukin-1 receptor homology (TIR) domain"/>
    <property type="match status" value="1"/>
</dbReference>
<dbReference type="PRINTS" id="PR00364">
    <property type="entry name" value="DISEASERSIST"/>
</dbReference>
<dbReference type="InterPro" id="IPR035897">
    <property type="entry name" value="Toll_tir_struct_dom_sf"/>
</dbReference>
<dbReference type="SUPFAM" id="SSF46785">
    <property type="entry name" value="Winged helix' DNA-binding domain"/>
    <property type="match status" value="1"/>
</dbReference>
<evidence type="ECO:0000256" key="6">
    <source>
        <dbReference type="ARBA" id="ARBA00023027"/>
    </source>
</evidence>
<dbReference type="Pfam" id="PF23282">
    <property type="entry name" value="WHD_ROQ1"/>
    <property type="match status" value="1"/>
</dbReference>
<dbReference type="InterPro" id="IPR042197">
    <property type="entry name" value="Apaf_helical"/>
</dbReference>
<dbReference type="GO" id="GO:0043531">
    <property type="term" value="F:ADP binding"/>
    <property type="evidence" value="ECO:0007669"/>
    <property type="project" value="InterPro"/>
</dbReference>
<dbReference type="TAIR" id="AT1G72860"/>
<dbReference type="AlphaFoldDB" id="A0A1P8AT27"/>
<sequence>MASSSSSPIWKYDVFLSFRGEDTRKNIVSHLHKQLVDKGVVTFKDDKKLELGDSISEEISRAIQNSTYALVILSENYASSSWCLDELRMVMDLHLKNKIKVVPIFYGVDPSHVRHQTGSFTFDKYQDSKMPNKVTTWREALTQIASLAGKDFETCEDEASMIEEIVKDISKKLLIMQPVDFSDIVGMNAHMERLSPLLSMDSENEVRMIGIWGMGGIGKTTIAKCLFDQFSQGFPARCFLENVSKIYRKGGVSSLAEKFLSTTLGLSKKKMKGSGVKLGPQEIKARFGCRKVFVVLDNVDDMRQMHAFAQESSWFGPGSRIIITTRDKGLLNTYGVRTVYEVKCMDNDAALQLFNQLAFKGALPPSELYEKLSIRASWLAQGLPVAIEAYGLFFRRMTSLKEWDDALCRFIEAPDESVMEILKISYDGLEETDKNVFLHVACLFNGEPLRRATTLLDDGVLQGCLGLKILAEKSLIEITASGYIKMHNLVDQTARAIVNQESMQRRHGRGVLWNPYEIYELLKRNTTSEPTNCMALHMCDMVYALHLGGYTAYHDTLKFLKIYKHSNHIKSKLLFSGDDTNLLSSRLRLLHWDAFPLTTFPCRFQPQDLVEIILHRSNLTSFWKETVGMPNLRRLDLSDSENLEQLPDLSMAVNLEELITQGCKRLKKIPESISYLTRLTTLDVSYCEELASYITIRELNRSGRQIALYFSGKEVETRSIANLSIGGNIHIQMFWLDGNVDHLSFTTEQQGPDKLTKKEKQQAPGELTKREQQQEPRKKTILCGFGSLMRKGRKVKATSEFLDHEWMMQRDQLAPDNQQALEFSTRTRQALQFLPEFHGQESVKKAQGKSQPTSKFHGFTSVDISRFRYSSDGASFLCFSLSMFPCVKELILINLNIKVIPDDVCGLKFLEKLDWSGNDFETLPETMNQLPRLKYASFRNCCRLKALPALVQLETIKLSGCINLQSLLELSYAEQDCGRFQWLELWVDGCKSIRSILDQLRHFIKLSYLDLSSHEFEKLPSSIEVLSSLRTLCLNKCKKLKSIEGLPLCLKSLYAHGCEILETVSLPLNHSVKHLDLSHCFGLKRDEHLIAQFLNEGENEEESLGFAFFPGTEVPSYFDHIDKGKSLTIDLPQIWPSPKLLGFDACVVIACERPFDIQFSPFSYDWDWGYERYFCLYLKPDFHSTDPSTEDEEEVVKSDHLLIIRGLKNFSNQINKLGIKSDLQFSEELKSPSAKLQSCGIRLIWEVGQADKSIEGEELPLSLEHLYAHGSNSLENDSFSPNHSIKYPLPPPESRRTQESNEYDFT</sequence>
<comment type="catalytic activity">
    <reaction evidence="7">
        <text>NAD(+) + H2O = ADP-D-ribose + nicotinamide + H(+)</text>
        <dbReference type="Rhea" id="RHEA:16301"/>
        <dbReference type="ChEBI" id="CHEBI:15377"/>
        <dbReference type="ChEBI" id="CHEBI:15378"/>
        <dbReference type="ChEBI" id="CHEBI:17154"/>
        <dbReference type="ChEBI" id="CHEBI:57540"/>
        <dbReference type="ChEBI" id="CHEBI:57967"/>
        <dbReference type="EC" id="3.2.2.6"/>
    </reaction>
    <physiologicalReaction direction="left-to-right" evidence="7">
        <dbReference type="Rhea" id="RHEA:16302"/>
    </physiologicalReaction>
</comment>
<keyword evidence="3" id="KW-0677">Repeat</keyword>
<feature type="region of interest" description="Disordered" evidence="8">
    <location>
        <begin position="1274"/>
        <end position="1306"/>
    </location>
</feature>
<evidence type="ECO:0000256" key="3">
    <source>
        <dbReference type="ARBA" id="ARBA00022737"/>
    </source>
</evidence>
<dbReference type="SMART" id="SM00255">
    <property type="entry name" value="TIR"/>
    <property type="match status" value="1"/>
</dbReference>
<accession>A0A1P8AT27</accession>
<dbReference type="EMBL" id="CP002684">
    <property type="protein sequence ID" value="ANM59812.1"/>
    <property type="molecule type" value="Genomic_DNA"/>
</dbReference>
<gene>
    <name evidence="10 11" type="ordered locus">At1g72860</name>
    <name evidence="11" type="ORF">F3N23.6</name>
    <name evidence="11" type="ORF">F3N23_6</name>
</gene>
<dbReference type="ExpressionAtlas" id="A0A1P8AT27">
    <property type="expression patterns" value="baseline and differential"/>
</dbReference>
<dbReference type="InterPro" id="IPR044974">
    <property type="entry name" value="Disease_R_plants"/>
</dbReference>
<keyword evidence="4" id="KW-0378">Hydrolase</keyword>
<dbReference type="GO" id="GO:0034052">
    <property type="term" value="P:positive regulation of plant-type hypersensitive response"/>
    <property type="evidence" value="ECO:0000315"/>
    <property type="project" value="TAIR"/>
</dbReference>
<dbReference type="Araport" id="AT1G72860"/>
<dbReference type="SUPFAM" id="SSF52058">
    <property type="entry name" value="L domain-like"/>
    <property type="match status" value="1"/>
</dbReference>
<dbReference type="GO" id="GO:0061809">
    <property type="term" value="F:NAD+ nucleosidase activity, cyclic ADP-ribose generating"/>
    <property type="evidence" value="ECO:0007669"/>
    <property type="project" value="UniProtKB-EC"/>
</dbReference>
<evidence type="ECO:0000256" key="4">
    <source>
        <dbReference type="ARBA" id="ARBA00022801"/>
    </source>
</evidence>
<dbReference type="GO" id="GO:0005737">
    <property type="term" value="C:cytoplasm"/>
    <property type="evidence" value="ECO:0000314"/>
    <property type="project" value="TAIR"/>
</dbReference>
<dbReference type="PANTHER" id="PTHR11017:SF501">
    <property type="entry name" value="ADP-RIBOSYL CYCLASE_CYCLIC ADP-RIBOSE HYDROLASE-RELATED"/>
    <property type="match status" value="1"/>
</dbReference>
<dbReference type="STRING" id="3702.A0A1P8AT27"/>
<dbReference type="ProteomicsDB" id="216052"/>
<dbReference type="GO" id="GO:0006952">
    <property type="term" value="P:defense response"/>
    <property type="evidence" value="ECO:0007669"/>
    <property type="project" value="UniProtKB-KW"/>
</dbReference>
<dbReference type="GO" id="GO:0007165">
    <property type="term" value="P:signal transduction"/>
    <property type="evidence" value="ECO:0007669"/>
    <property type="project" value="InterPro"/>
</dbReference>
<evidence type="ECO:0000313" key="12">
    <source>
        <dbReference type="Proteomes" id="UP000006548"/>
    </source>
</evidence>
<dbReference type="GeneID" id="843617"/>
<evidence type="ECO:0000256" key="2">
    <source>
        <dbReference type="ARBA" id="ARBA00022614"/>
    </source>
</evidence>
<dbReference type="InterPro" id="IPR000157">
    <property type="entry name" value="TIR_dom"/>
</dbReference>
<dbReference type="SMR" id="A0A1P8AT27"/>
<organism evidence="11 12">
    <name type="scientific">Arabidopsis thaliana</name>
    <name type="common">Mouse-ear cress</name>
    <dbReference type="NCBI Taxonomy" id="3702"/>
    <lineage>
        <taxon>Eukaryota</taxon>
        <taxon>Viridiplantae</taxon>
        <taxon>Streptophyta</taxon>
        <taxon>Embryophyta</taxon>
        <taxon>Tracheophyta</taxon>
        <taxon>Spermatophyta</taxon>
        <taxon>Magnoliopsida</taxon>
        <taxon>eudicotyledons</taxon>
        <taxon>Gunneridae</taxon>
        <taxon>Pentapetalae</taxon>
        <taxon>rosids</taxon>
        <taxon>malvids</taxon>
        <taxon>Brassicales</taxon>
        <taxon>Brassicaceae</taxon>
        <taxon>Camelineae</taxon>
        <taxon>Arabidopsis</taxon>
    </lineage>
</organism>
<evidence type="ECO:0000313" key="10">
    <source>
        <dbReference type="Araport" id="AT1G72860"/>
    </source>
</evidence>
<dbReference type="Pfam" id="PF20160">
    <property type="entry name" value="C-JID"/>
    <property type="match status" value="1"/>
</dbReference>
<name>A0A1P8AT27_ARATH</name>
<dbReference type="Pfam" id="PF01582">
    <property type="entry name" value="TIR"/>
    <property type="match status" value="1"/>
</dbReference>
<proteinExistence type="predicted"/>
<keyword evidence="2" id="KW-0433">Leucine-rich repeat</keyword>
<dbReference type="Pfam" id="PF00931">
    <property type="entry name" value="NB-ARC"/>
    <property type="match status" value="1"/>
</dbReference>
<dbReference type="SUPFAM" id="SSF52200">
    <property type="entry name" value="Toll/Interleukin receptor TIR domain"/>
    <property type="match status" value="1"/>
</dbReference>
<keyword evidence="12" id="KW-1185">Reference proteome</keyword>
<evidence type="ECO:0000313" key="11">
    <source>
        <dbReference type="EMBL" id="ANM59812.1"/>
    </source>
</evidence>
<dbReference type="KEGG" id="ath:AT1G72860"/>
<feature type="region of interest" description="Disordered" evidence="8">
    <location>
        <begin position="749"/>
        <end position="776"/>
    </location>
</feature>
<evidence type="ECO:0000256" key="8">
    <source>
        <dbReference type="SAM" id="MobiDB-lite"/>
    </source>
</evidence>
<evidence type="ECO:0000259" key="9">
    <source>
        <dbReference type="PROSITE" id="PS50104"/>
    </source>
</evidence>
<dbReference type="SUPFAM" id="SSF52540">
    <property type="entry name" value="P-loop containing nucleoside triphosphate hydrolases"/>
    <property type="match status" value="1"/>
</dbReference>
<evidence type="ECO:0000256" key="7">
    <source>
        <dbReference type="ARBA" id="ARBA00047304"/>
    </source>
</evidence>
<dbReference type="InterPro" id="IPR036390">
    <property type="entry name" value="WH_DNA-bd_sf"/>
</dbReference>
<feature type="compositionally biased region" description="Basic and acidic residues" evidence="8">
    <location>
        <begin position="754"/>
        <end position="776"/>
    </location>
</feature>
<dbReference type="PANTHER" id="PTHR11017">
    <property type="entry name" value="LEUCINE-RICH REPEAT-CONTAINING PROTEIN"/>
    <property type="match status" value="1"/>
</dbReference>
<dbReference type="FunFam" id="3.40.50.10140:FF:000007">
    <property type="entry name" value="Disease resistance protein (TIR-NBS-LRR class)"/>
    <property type="match status" value="1"/>
</dbReference>
<reference evidence="12" key="2">
    <citation type="journal article" date="2017" name="Plant J.">
        <title>Araport11: a complete reannotation of the Arabidopsis thaliana reference genome.</title>
        <authorList>
            <person name="Cheng C.Y."/>
            <person name="Krishnakumar V."/>
            <person name="Chan A.P."/>
            <person name="Thibaud-Nissen F."/>
            <person name="Schobel S."/>
            <person name="Town C.D."/>
        </authorList>
    </citation>
    <scope>GENOME REANNOTATION</scope>
    <source>
        <strain evidence="12">cv. Columbia</strain>
    </source>
</reference>
<dbReference type="Gene3D" id="1.10.8.430">
    <property type="entry name" value="Helical domain of apoptotic protease-activating factors"/>
    <property type="match status" value="1"/>
</dbReference>